<dbReference type="Proteomes" id="UP000601108">
    <property type="component" value="Unassembled WGS sequence"/>
</dbReference>
<sequence length="185" mass="21569">MIICEALYTKENQELFTNHFLEHFMRDIIQDLLTQDEKEKAVQLVTELETIFSSKLSALTEKERRDYKAINEKNKLFVNKVWDYRQHSSSLSSPDVDWVEFEKDYKARVFAESLLGRIESLAYRLESTKILHDYDNYQDSLNDYAYSQYSKGAGKAGFTEKVAELKQFFARTKSIPTIDSGSSSE</sequence>
<dbReference type="AlphaFoldDB" id="A0A918JUE5"/>
<protein>
    <submittedName>
        <fullName evidence="1">Uncharacterized protein</fullName>
    </submittedName>
</protein>
<accession>A0A918JUE5</accession>
<proteinExistence type="predicted"/>
<dbReference type="EMBL" id="BMWS01000005">
    <property type="protein sequence ID" value="GGX11248.1"/>
    <property type="molecule type" value="Genomic_DNA"/>
</dbReference>
<comment type="caution">
    <text evidence="1">The sequence shown here is derived from an EMBL/GenBank/DDBJ whole genome shotgun (WGS) entry which is preliminary data.</text>
</comment>
<organism evidence="1 2">
    <name type="scientific">Aquimarina muelleri</name>
    <dbReference type="NCBI Taxonomy" id="279356"/>
    <lineage>
        <taxon>Bacteria</taxon>
        <taxon>Pseudomonadati</taxon>
        <taxon>Bacteroidota</taxon>
        <taxon>Flavobacteriia</taxon>
        <taxon>Flavobacteriales</taxon>
        <taxon>Flavobacteriaceae</taxon>
        <taxon>Aquimarina</taxon>
    </lineage>
</organism>
<reference evidence="1 2" key="1">
    <citation type="journal article" date="2014" name="Int. J. Syst. Evol. Microbiol.">
        <title>Complete genome sequence of Corynebacterium casei LMG S-19264T (=DSM 44701T), isolated from a smear-ripened cheese.</title>
        <authorList>
            <consortium name="US DOE Joint Genome Institute (JGI-PGF)"/>
            <person name="Walter F."/>
            <person name="Albersmeier A."/>
            <person name="Kalinowski J."/>
            <person name="Ruckert C."/>
        </authorList>
    </citation>
    <scope>NUCLEOTIDE SEQUENCE [LARGE SCALE GENOMIC DNA]</scope>
    <source>
        <strain evidence="1 2">KCTC 12285</strain>
    </source>
</reference>
<evidence type="ECO:0000313" key="1">
    <source>
        <dbReference type="EMBL" id="GGX11248.1"/>
    </source>
</evidence>
<keyword evidence="2" id="KW-1185">Reference proteome</keyword>
<gene>
    <name evidence="1" type="ORF">GCM10007384_11330</name>
</gene>
<evidence type="ECO:0000313" key="2">
    <source>
        <dbReference type="Proteomes" id="UP000601108"/>
    </source>
</evidence>
<name>A0A918JUE5_9FLAO</name>